<feature type="region of interest" description="Disordered" evidence="1">
    <location>
        <begin position="1"/>
        <end position="22"/>
    </location>
</feature>
<feature type="domain" description="Amidase" evidence="2">
    <location>
        <begin position="20"/>
        <end position="414"/>
    </location>
</feature>
<dbReference type="RefSeq" id="WP_310537897.1">
    <property type="nucleotide sequence ID" value="NZ_BAAAOC010000004.1"/>
</dbReference>
<protein>
    <submittedName>
        <fullName evidence="3">Amidase family protein</fullName>
    </submittedName>
</protein>
<proteinExistence type="predicted"/>
<gene>
    <name evidence="3" type="ORF">RH857_10325</name>
</gene>
<evidence type="ECO:0000256" key="1">
    <source>
        <dbReference type="SAM" id="MobiDB-lite"/>
    </source>
</evidence>
<evidence type="ECO:0000313" key="4">
    <source>
        <dbReference type="Proteomes" id="UP001260872"/>
    </source>
</evidence>
<organism evidence="3 4">
    <name type="scientific">Nesterenkonia flava</name>
    <dbReference type="NCBI Taxonomy" id="469799"/>
    <lineage>
        <taxon>Bacteria</taxon>
        <taxon>Bacillati</taxon>
        <taxon>Actinomycetota</taxon>
        <taxon>Actinomycetes</taxon>
        <taxon>Micrococcales</taxon>
        <taxon>Micrococcaceae</taxon>
        <taxon>Nesterenkonia</taxon>
    </lineage>
</organism>
<dbReference type="Proteomes" id="UP001260872">
    <property type="component" value="Unassembled WGS sequence"/>
</dbReference>
<accession>A0ABU1FV38</accession>
<dbReference type="SUPFAM" id="SSF75304">
    <property type="entry name" value="Amidase signature (AS) enzymes"/>
    <property type="match status" value="1"/>
</dbReference>
<dbReference type="InterPro" id="IPR036928">
    <property type="entry name" value="AS_sf"/>
</dbReference>
<name>A0ABU1FV38_9MICC</name>
<dbReference type="PANTHER" id="PTHR46310:SF7">
    <property type="entry name" value="AMIDASE 1"/>
    <property type="match status" value="1"/>
</dbReference>
<keyword evidence="4" id="KW-1185">Reference proteome</keyword>
<dbReference type="PANTHER" id="PTHR46310">
    <property type="entry name" value="AMIDASE 1"/>
    <property type="match status" value="1"/>
</dbReference>
<dbReference type="Gene3D" id="3.90.1300.10">
    <property type="entry name" value="Amidase signature (AS) domain"/>
    <property type="match status" value="1"/>
</dbReference>
<dbReference type="InterPro" id="IPR023631">
    <property type="entry name" value="Amidase_dom"/>
</dbReference>
<dbReference type="Pfam" id="PF01425">
    <property type="entry name" value="Amidase"/>
    <property type="match status" value="1"/>
</dbReference>
<evidence type="ECO:0000313" key="3">
    <source>
        <dbReference type="EMBL" id="MDR5712524.1"/>
    </source>
</evidence>
<reference evidence="4" key="1">
    <citation type="submission" date="2023-07" db="EMBL/GenBank/DDBJ databases">
        <title>Description of three actinobacteria isolated from air of manufacturing shop in a pharmaceutical factory.</title>
        <authorList>
            <person name="Zhang D.-F."/>
        </authorList>
    </citation>
    <scope>NUCLEOTIDE SEQUENCE [LARGE SCALE GENOMIC DNA]</scope>
    <source>
        <strain evidence="4">CCTCC AB 207010</strain>
    </source>
</reference>
<dbReference type="EMBL" id="JAVKGT010000027">
    <property type="protein sequence ID" value="MDR5712524.1"/>
    <property type="molecule type" value="Genomic_DNA"/>
</dbReference>
<sequence>MSESSIFRVTGDPLVPATGSGPLDGQTVAVKDLYAVAGHAIGAGSPAWLAQAQPQKSHAPAVQALLDAGAEVVGIAATDEFAYSLSGTNAHYGTPPNPAAPERIPGGSSSGSATAVSLGRASIGLATDTAGSTRVPAAYQGLWGIRTTHDLIQRAHLMPLADSFDAIGWITRDPQLLAEVAEVLVPVRKPVTAPPAPAALGGMGSTGAITVVPRGPVAWEPERQLGELRVVDGLLELADHEVAEAVQGGITAFEELNGAPATRIAAVAQEKLTHWQQVFKLIQGREAWTNHGAWVSQHWDDMAPDVAARFRTASEFTAAEEVEARKAAAAIRETVRGWVGDGVLAQPSVATLPPLVDEAAPGSEASEAARFRTLLLTSLAGLAGLPVVNVPLTTAQGVPTGLSLVGPAGSDKTLIAYAARYAAQDAPAQGGAA</sequence>
<comment type="caution">
    <text evidence="3">The sequence shown here is derived from an EMBL/GenBank/DDBJ whole genome shotgun (WGS) entry which is preliminary data.</text>
</comment>
<evidence type="ECO:0000259" key="2">
    <source>
        <dbReference type="Pfam" id="PF01425"/>
    </source>
</evidence>